<keyword evidence="1" id="KW-0472">Membrane</keyword>
<comment type="caution">
    <text evidence="2">The sequence shown here is derived from an EMBL/GenBank/DDBJ whole genome shotgun (WGS) entry which is preliminary data.</text>
</comment>
<reference evidence="2" key="1">
    <citation type="submission" date="2021-02" db="EMBL/GenBank/DDBJ databases">
        <authorList>
            <person name="Dougan E. K."/>
            <person name="Rhodes N."/>
            <person name="Thang M."/>
            <person name="Chan C."/>
        </authorList>
    </citation>
    <scope>NUCLEOTIDE SEQUENCE</scope>
</reference>
<evidence type="ECO:0000313" key="3">
    <source>
        <dbReference type="Proteomes" id="UP000626109"/>
    </source>
</evidence>
<feature type="transmembrane region" description="Helical" evidence="1">
    <location>
        <begin position="45"/>
        <end position="67"/>
    </location>
</feature>
<dbReference type="EMBL" id="CAJNNW010036486">
    <property type="protein sequence ID" value="CAE8734882.1"/>
    <property type="molecule type" value="Genomic_DNA"/>
</dbReference>
<name>A0A813LMG4_POLGL</name>
<proteinExistence type="predicted"/>
<dbReference type="AlphaFoldDB" id="A0A813LMG4"/>
<keyword evidence="1" id="KW-0812">Transmembrane</keyword>
<evidence type="ECO:0000313" key="2">
    <source>
        <dbReference type="EMBL" id="CAE8734882.1"/>
    </source>
</evidence>
<accession>A0A813LMG4</accession>
<feature type="non-terminal residue" evidence="2">
    <location>
        <position position="76"/>
    </location>
</feature>
<organism evidence="2 3">
    <name type="scientific">Polarella glacialis</name>
    <name type="common">Dinoflagellate</name>
    <dbReference type="NCBI Taxonomy" id="89957"/>
    <lineage>
        <taxon>Eukaryota</taxon>
        <taxon>Sar</taxon>
        <taxon>Alveolata</taxon>
        <taxon>Dinophyceae</taxon>
        <taxon>Suessiales</taxon>
        <taxon>Suessiaceae</taxon>
        <taxon>Polarella</taxon>
    </lineage>
</organism>
<protein>
    <submittedName>
        <fullName evidence="2">Uncharacterized protein</fullName>
    </submittedName>
</protein>
<evidence type="ECO:0000256" key="1">
    <source>
        <dbReference type="SAM" id="Phobius"/>
    </source>
</evidence>
<sequence length="76" mass="8231">DARRRGSFRVRESLLGLRVRCQVDPSNAVSGIAHGLRSVRAIGQLLLCVVCVAVVLAFVVDAEVVVASRMAPQMER</sequence>
<gene>
    <name evidence="2" type="ORF">PGLA2088_LOCUS47545</name>
</gene>
<dbReference type="Proteomes" id="UP000626109">
    <property type="component" value="Unassembled WGS sequence"/>
</dbReference>
<keyword evidence="1" id="KW-1133">Transmembrane helix</keyword>